<dbReference type="EMBL" id="HG994582">
    <property type="protein sequence ID" value="CAF2896519.1"/>
    <property type="molecule type" value="Genomic_DNA"/>
</dbReference>
<evidence type="ECO:0000313" key="2">
    <source>
        <dbReference type="Proteomes" id="UP000675881"/>
    </source>
</evidence>
<accession>A0A7R8H6V9</accession>
<dbReference type="Proteomes" id="UP000675881">
    <property type="component" value="Chromosome 3"/>
</dbReference>
<proteinExistence type="predicted"/>
<reference evidence="1" key="1">
    <citation type="submission" date="2021-02" db="EMBL/GenBank/DDBJ databases">
        <authorList>
            <person name="Bekaert M."/>
        </authorList>
    </citation>
    <scope>NUCLEOTIDE SEQUENCE</scope>
    <source>
        <strain evidence="1">IoA-00</strain>
    </source>
</reference>
<organism evidence="1 2">
    <name type="scientific">Lepeophtheirus salmonis</name>
    <name type="common">Salmon louse</name>
    <name type="synonym">Caligus salmonis</name>
    <dbReference type="NCBI Taxonomy" id="72036"/>
    <lineage>
        <taxon>Eukaryota</taxon>
        <taxon>Metazoa</taxon>
        <taxon>Ecdysozoa</taxon>
        <taxon>Arthropoda</taxon>
        <taxon>Crustacea</taxon>
        <taxon>Multicrustacea</taxon>
        <taxon>Hexanauplia</taxon>
        <taxon>Copepoda</taxon>
        <taxon>Siphonostomatoida</taxon>
        <taxon>Caligidae</taxon>
        <taxon>Lepeophtheirus</taxon>
    </lineage>
</organism>
<evidence type="ECO:0000313" key="1">
    <source>
        <dbReference type="EMBL" id="CAF2896519.1"/>
    </source>
</evidence>
<dbReference type="OrthoDB" id="267323at2759"/>
<protein>
    <submittedName>
        <fullName evidence="1">XPO7</fullName>
    </submittedName>
</protein>
<gene>
    <name evidence="1" type="ORF">LSAA_7169</name>
</gene>
<keyword evidence="2" id="KW-1185">Reference proteome</keyword>
<name>A0A7R8H6V9_LEPSM</name>
<sequence>MHFCLFTDGRIADMPFIEIPLQTLIKFTPSAQGCDVSYISFDVITTLPLLLPYHNSQKKLFRVSSPNGVDLSLKQRHTSYGLSQCPHNNSYSFNSRQTVFC</sequence>
<dbReference type="AlphaFoldDB" id="A0A7R8H6V9"/>